<evidence type="ECO:0000313" key="12">
    <source>
        <dbReference type="EMBL" id="OGG49861.1"/>
    </source>
</evidence>
<feature type="binding site" evidence="8">
    <location>
        <position position="153"/>
    </location>
    <ligand>
        <name>Zn(2+)</name>
        <dbReference type="ChEBI" id="CHEBI:29105"/>
        <label>1</label>
    </ligand>
</feature>
<evidence type="ECO:0000313" key="13">
    <source>
        <dbReference type="Proteomes" id="UP000178370"/>
    </source>
</evidence>
<keyword evidence="8" id="KW-0235">DNA replication</keyword>
<comment type="caution">
    <text evidence="12">The sequence shown here is derived from an EMBL/GenBank/DDBJ whole genome shotgun (WGS) entry which is preliminary data.</text>
</comment>
<evidence type="ECO:0000259" key="11">
    <source>
        <dbReference type="PROSITE" id="PS51188"/>
    </source>
</evidence>
<evidence type="ECO:0000256" key="1">
    <source>
        <dbReference type="ARBA" id="ARBA00022723"/>
    </source>
</evidence>
<dbReference type="InterPro" id="IPR036869">
    <property type="entry name" value="J_dom_sf"/>
</dbReference>
<feature type="binding site" evidence="8">
    <location>
        <position position="207"/>
    </location>
    <ligand>
        <name>Zn(2+)</name>
        <dbReference type="ChEBI" id="CHEBI:29105"/>
        <label>1</label>
    </ligand>
</feature>
<gene>
    <name evidence="8" type="primary">dnaJ</name>
    <name evidence="12" type="ORF">A2763_01565</name>
</gene>
<feature type="binding site" evidence="8">
    <location>
        <position position="210"/>
    </location>
    <ligand>
        <name>Zn(2+)</name>
        <dbReference type="ChEBI" id="CHEBI:29105"/>
        <label>1</label>
    </ligand>
</feature>
<dbReference type="FunFam" id="2.10.230.10:FF:000002">
    <property type="entry name" value="Molecular chaperone DnaJ"/>
    <property type="match status" value="1"/>
</dbReference>
<dbReference type="PANTHER" id="PTHR43096">
    <property type="entry name" value="DNAJ HOMOLOG 1, MITOCHONDRIAL-RELATED"/>
    <property type="match status" value="1"/>
</dbReference>
<feature type="repeat" description="CXXCXGXG motif" evidence="8">
    <location>
        <begin position="193"/>
        <end position="200"/>
    </location>
</feature>
<dbReference type="FunFam" id="2.60.260.20:FF:000013">
    <property type="entry name" value="DnaJ subfamily B member 11"/>
    <property type="match status" value="1"/>
</dbReference>
<feature type="zinc finger region" description="CR-type" evidence="9">
    <location>
        <begin position="137"/>
        <end position="219"/>
    </location>
</feature>
<dbReference type="GO" id="GO:0031072">
    <property type="term" value="F:heat shock protein binding"/>
    <property type="evidence" value="ECO:0007669"/>
    <property type="project" value="InterPro"/>
</dbReference>
<feature type="binding site" evidence="8">
    <location>
        <position position="193"/>
    </location>
    <ligand>
        <name>Zn(2+)</name>
        <dbReference type="ChEBI" id="CHEBI:29105"/>
        <label>2</label>
    </ligand>
</feature>
<evidence type="ECO:0000256" key="6">
    <source>
        <dbReference type="ARBA" id="ARBA00061004"/>
    </source>
</evidence>
<dbReference type="Gene3D" id="1.10.287.110">
    <property type="entry name" value="DnaJ domain"/>
    <property type="match status" value="1"/>
</dbReference>
<dbReference type="InterPro" id="IPR036410">
    <property type="entry name" value="HSP_DnaJ_Cys-rich_dom_sf"/>
</dbReference>
<evidence type="ECO:0000256" key="9">
    <source>
        <dbReference type="PROSITE-ProRule" id="PRU00546"/>
    </source>
</evidence>
<dbReference type="AlphaFoldDB" id="A0A1F6CLJ6"/>
<keyword evidence="8" id="KW-0346">Stress response</keyword>
<evidence type="ECO:0000256" key="7">
    <source>
        <dbReference type="ARBA" id="ARBA00067609"/>
    </source>
</evidence>
<feature type="domain" description="CR-type" evidence="11">
    <location>
        <begin position="137"/>
        <end position="219"/>
    </location>
</feature>
<dbReference type="NCBIfam" id="NF008035">
    <property type="entry name" value="PRK10767.1"/>
    <property type="match status" value="1"/>
</dbReference>
<dbReference type="SUPFAM" id="SSF46565">
    <property type="entry name" value="Chaperone J-domain"/>
    <property type="match status" value="1"/>
</dbReference>
<dbReference type="InterPro" id="IPR002939">
    <property type="entry name" value="DnaJ_C"/>
</dbReference>
<accession>A0A1F6CLJ6</accession>
<feature type="binding site" evidence="8">
    <location>
        <position position="170"/>
    </location>
    <ligand>
        <name>Zn(2+)</name>
        <dbReference type="ChEBI" id="CHEBI:29105"/>
        <label>2</label>
    </ligand>
</feature>
<evidence type="ECO:0000256" key="2">
    <source>
        <dbReference type="ARBA" id="ARBA00022737"/>
    </source>
</evidence>
<keyword evidence="8" id="KW-0963">Cytoplasm</keyword>
<dbReference type="Pfam" id="PF00684">
    <property type="entry name" value="DnaJ_CXXCXGXG"/>
    <property type="match status" value="1"/>
</dbReference>
<evidence type="ECO:0000259" key="10">
    <source>
        <dbReference type="PROSITE" id="PS50076"/>
    </source>
</evidence>
<evidence type="ECO:0000256" key="4">
    <source>
        <dbReference type="ARBA" id="ARBA00022833"/>
    </source>
</evidence>
<protein>
    <recommendedName>
        <fullName evidence="7 8">Chaperone protein DnaJ</fullName>
    </recommendedName>
</protein>
<dbReference type="GO" id="GO:0006260">
    <property type="term" value="P:DNA replication"/>
    <property type="evidence" value="ECO:0007669"/>
    <property type="project" value="UniProtKB-KW"/>
</dbReference>
<dbReference type="EMBL" id="MFKV01000025">
    <property type="protein sequence ID" value="OGG49861.1"/>
    <property type="molecule type" value="Genomic_DNA"/>
</dbReference>
<feature type="binding site" evidence="8">
    <location>
        <position position="150"/>
    </location>
    <ligand>
        <name>Zn(2+)</name>
        <dbReference type="ChEBI" id="CHEBI:29105"/>
        <label>1</label>
    </ligand>
</feature>
<dbReference type="Proteomes" id="UP000178370">
    <property type="component" value="Unassembled WGS sequence"/>
</dbReference>
<dbReference type="Gene3D" id="2.60.260.20">
    <property type="entry name" value="Urease metallochaperone UreE, N-terminal domain"/>
    <property type="match status" value="2"/>
</dbReference>
<sequence length="357" mass="38638">MKNYYDLLGVSKTASEDDIKKAFRKLAHKYHPDKKGGDEAKFKEVSEAYAVLSDQKKRAEYDTYGKTFAGGGPQGFGGFDFSNFSAGGGPSFGGQQFEFDLGDIFGDVFGGGGARGRARGRDVSIDVELTFRESIFGAERRILLAKMSTCDICSGSGAKSGSKMNTCSSCNGKGEIRETRNSFFGTFTSARSCPRCHGKGQIPESACEACRGEGVRKREEEIHVVVPPGVEDGEMIRMPGRGEAVPGSPAGDLYVKLHVKADSKFTRENNHLLTTLPIKLTDALLGGEYRIETLDGLEVIHVPGGVPHGEVVRVRGKGVPYGRGNRGDLLVRIDIEFPKKLSKNAQELIEKLRGEGL</sequence>
<organism evidence="12 13">
    <name type="scientific">Candidatus Kaiserbacteria bacterium RIFCSPHIGHO2_01_FULL_54_36</name>
    <dbReference type="NCBI Taxonomy" id="1798482"/>
    <lineage>
        <taxon>Bacteria</taxon>
        <taxon>Candidatus Kaiseribacteriota</taxon>
    </lineage>
</organism>
<keyword evidence="1 8" id="KW-0479">Metal-binding</keyword>
<dbReference type="GO" id="GO:0005737">
    <property type="term" value="C:cytoplasm"/>
    <property type="evidence" value="ECO:0007669"/>
    <property type="project" value="UniProtKB-SubCell"/>
</dbReference>
<dbReference type="PROSITE" id="PS51188">
    <property type="entry name" value="ZF_CR"/>
    <property type="match status" value="1"/>
</dbReference>
<dbReference type="GO" id="GO:0008270">
    <property type="term" value="F:zinc ion binding"/>
    <property type="evidence" value="ECO:0007669"/>
    <property type="project" value="UniProtKB-UniRule"/>
</dbReference>
<dbReference type="InterPro" id="IPR012724">
    <property type="entry name" value="DnaJ"/>
</dbReference>
<dbReference type="SUPFAM" id="SSF57938">
    <property type="entry name" value="DnaJ/Hsp40 cysteine-rich domain"/>
    <property type="match status" value="1"/>
</dbReference>
<dbReference type="CDD" id="cd10719">
    <property type="entry name" value="DnaJ_zf"/>
    <property type="match status" value="1"/>
</dbReference>
<dbReference type="STRING" id="1798482.A2763_01565"/>
<evidence type="ECO:0000256" key="3">
    <source>
        <dbReference type="ARBA" id="ARBA00022771"/>
    </source>
</evidence>
<proteinExistence type="inferred from homology"/>
<dbReference type="GO" id="GO:0042026">
    <property type="term" value="P:protein refolding"/>
    <property type="evidence" value="ECO:0007669"/>
    <property type="project" value="TreeGrafter"/>
</dbReference>
<feature type="repeat" description="CXXCXGXG motif" evidence="8">
    <location>
        <begin position="207"/>
        <end position="214"/>
    </location>
</feature>
<feature type="domain" description="J" evidence="10">
    <location>
        <begin position="3"/>
        <end position="65"/>
    </location>
</feature>
<dbReference type="Pfam" id="PF01556">
    <property type="entry name" value="DnaJ_C"/>
    <property type="match status" value="1"/>
</dbReference>
<feature type="binding site" evidence="8">
    <location>
        <position position="167"/>
    </location>
    <ligand>
        <name>Zn(2+)</name>
        <dbReference type="ChEBI" id="CHEBI:29105"/>
        <label>2</label>
    </ligand>
</feature>
<dbReference type="InterPro" id="IPR001623">
    <property type="entry name" value="DnaJ_domain"/>
</dbReference>
<dbReference type="PROSITE" id="PS50076">
    <property type="entry name" value="DNAJ_2"/>
    <property type="match status" value="1"/>
</dbReference>
<dbReference type="SMART" id="SM00271">
    <property type="entry name" value="DnaJ"/>
    <property type="match status" value="1"/>
</dbReference>
<evidence type="ECO:0000256" key="8">
    <source>
        <dbReference type="HAMAP-Rule" id="MF_01152"/>
    </source>
</evidence>
<keyword evidence="2 8" id="KW-0677">Repeat</keyword>
<dbReference type="HAMAP" id="MF_01152">
    <property type="entry name" value="DnaJ"/>
    <property type="match status" value="1"/>
</dbReference>
<dbReference type="PROSITE" id="PS00636">
    <property type="entry name" value="DNAJ_1"/>
    <property type="match status" value="1"/>
</dbReference>
<comment type="subunit">
    <text evidence="8">Homodimer.</text>
</comment>
<comment type="subcellular location">
    <subcellularLocation>
        <location evidence="8">Cytoplasm</location>
    </subcellularLocation>
</comment>
<feature type="binding site" evidence="8">
    <location>
        <position position="196"/>
    </location>
    <ligand>
        <name>Zn(2+)</name>
        <dbReference type="ChEBI" id="CHEBI:29105"/>
        <label>2</label>
    </ligand>
</feature>
<dbReference type="NCBIfam" id="TIGR02349">
    <property type="entry name" value="DnaJ_bact"/>
    <property type="match status" value="1"/>
</dbReference>
<name>A0A1F6CLJ6_9BACT</name>
<dbReference type="SUPFAM" id="SSF49493">
    <property type="entry name" value="HSP40/DnaJ peptide-binding domain"/>
    <property type="match status" value="2"/>
</dbReference>
<dbReference type="GO" id="GO:0051082">
    <property type="term" value="F:unfolded protein binding"/>
    <property type="evidence" value="ECO:0007669"/>
    <property type="project" value="UniProtKB-UniRule"/>
</dbReference>
<dbReference type="Pfam" id="PF00226">
    <property type="entry name" value="DnaJ"/>
    <property type="match status" value="1"/>
</dbReference>
<keyword evidence="4 8" id="KW-0862">Zinc</keyword>
<dbReference type="InterPro" id="IPR001305">
    <property type="entry name" value="HSP_DnaJ_Cys-rich_dom"/>
</dbReference>
<dbReference type="CDD" id="cd10747">
    <property type="entry name" value="DnaJ_C"/>
    <property type="match status" value="1"/>
</dbReference>
<keyword evidence="3 8" id="KW-0863">Zinc-finger</keyword>
<evidence type="ECO:0000256" key="5">
    <source>
        <dbReference type="ARBA" id="ARBA00023186"/>
    </source>
</evidence>
<comment type="function">
    <text evidence="8">Participates actively in the response to hyperosmotic and heat shock by preventing the aggregation of stress-denatured proteins and by disaggregating proteins, also in an autonomous, DnaK-independent fashion. Unfolded proteins bind initially to DnaJ; upon interaction with the DnaJ-bound protein, DnaK hydrolyzes its bound ATP, resulting in the formation of a stable complex. GrpE releases ADP from DnaK; ATP binding to DnaK triggers the release of the substrate protein, thus completing the reaction cycle. Several rounds of ATP-dependent interactions between DnaJ, DnaK and GrpE are required for fully efficient folding. Also involved, together with DnaK and GrpE, in the DNA replication of plasmids through activation of initiation proteins.</text>
</comment>
<dbReference type="InterPro" id="IPR008971">
    <property type="entry name" value="HSP40/DnaJ_pept-bd"/>
</dbReference>
<dbReference type="PRINTS" id="PR00625">
    <property type="entry name" value="JDOMAIN"/>
</dbReference>
<reference evidence="12 13" key="1">
    <citation type="journal article" date="2016" name="Nat. Commun.">
        <title>Thousands of microbial genomes shed light on interconnected biogeochemical processes in an aquifer system.</title>
        <authorList>
            <person name="Anantharaman K."/>
            <person name="Brown C.T."/>
            <person name="Hug L.A."/>
            <person name="Sharon I."/>
            <person name="Castelle C.J."/>
            <person name="Probst A.J."/>
            <person name="Thomas B.C."/>
            <person name="Singh A."/>
            <person name="Wilkins M.J."/>
            <person name="Karaoz U."/>
            <person name="Brodie E.L."/>
            <person name="Williams K.H."/>
            <person name="Hubbard S.S."/>
            <person name="Banfield J.F."/>
        </authorList>
    </citation>
    <scope>NUCLEOTIDE SEQUENCE [LARGE SCALE GENOMIC DNA]</scope>
</reference>
<comment type="similarity">
    <text evidence="6 8">Belongs to the DnaJ family.</text>
</comment>
<dbReference type="GO" id="GO:0009408">
    <property type="term" value="P:response to heat"/>
    <property type="evidence" value="ECO:0007669"/>
    <property type="project" value="InterPro"/>
</dbReference>
<keyword evidence="5 8" id="KW-0143">Chaperone</keyword>
<feature type="repeat" description="CXXCXGXG motif" evidence="8">
    <location>
        <begin position="167"/>
        <end position="174"/>
    </location>
</feature>
<comment type="domain">
    <text evidence="8">The J domain is necessary and sufficient to stimulate DnaK ATPase activity. Zinc center 1 plays an important role in the autonomous, DnaK-independent chaperone activity of DnaJ. Zinc center 2 is essential for interaction with DnaK and for DnaJ activity.</text>
</comment>
<comment type="cofactor">
    <cofactor evidence="8">
        <name>Zn(2+)</name>
        <dbReference type="ChEBI" id="CHEBI:29105"/>
    </cofactor>
    <text evidence="8">Binds 2 Zn(2+) ions per monomer.</text>
</comment>
<dbReference type="CDD" id="cd06257">
    <property type="entry name" value="DnaJ"/>
    <property type="match status" value="1"/>
</dbReference>
<dbReference type="PANTHER" id="PTHR43096:SF52">
    <property type="entry name" value="DNAJ HOMOLOG 1, MITOCHONDRIAL-RELATED"/>
    <property type="match status" value="1"/>
</dbReference>
<dbReference type="Gene3D" id="2.10.230.10">
    <property type="entry name" value="Heat shock protein DnaJ, cysteine-rich domain"/>
    <property type="match status" value="1"/>
</dbReference>
<dbReference type="GO" id="GO:0005524">
    <property type="term" value="F:ATP binding"/>
    <property type="evidence" value="ECO:0007669"/>
    <property type="project" value="InterPro"/>
</dbReference>
<dbReference type="InterPro" id="IPR018253">
    <property type="entry name" value="DnaJ_domain_CS"/>
</dbReference>
<feature type="repeat" description="CXXCXGXG motif" evidence="8">
    <location>
        <begin position="150"/>
        <end position="157"/>
    </location>
</feature>